<protein>
    <recommendedName>
        <fullName evidence="9">Tryptophan synthase alpha chain</fullName>
        <ecNumber evidence="9">4.2.1.20</ecNumber>
    </recommendedName>
</protein>
<accession>A0A9D1MQM9</accession>
<gene>
    <name evidence="9" type="primary">trpA</name>
    <name evidence="11" type="ORF">IAB06_04885</name>
</gene>
<evidence type="ECO:0000256" key="10">
    <source>
        <dbReference type="RuleBase" id="RU003662"/>
    </source>
</evidence>
<evidence type="ECO:0000313" key="12">
    <source>
        <dbReference type="Proteomes" id="UP000824099"/>
    </source>
</evidence>
<evidence type="ECO:0000256" key="6">
    <source>
        <dbReference type="ARBA" id="ARBA00023141"/>
    </source>
</evidence>
<dbReference type="PANTHER" id="PTHR43406:SF1">
    <property type="entry name" value="TRYPTOPHAN SYNTHASE ALPHA CHAIN, CHLOROPLASTIC"/>
    <property type="match status" value="1"/>
</dbReference>
<comment type="catalytic activity">
    <reaction evidence="8 9">
        <text>(1S,2R)-1-C-(indol-3-yl)glycerol 3-phosphate + L-serine = D-glyceraldehyde 3-phosphate + L-tryptophan + H2O</text>
        <dbReference type="Rhea" id="RHEA:10532"/>
        <dbReference type="ChEBI" id="CHEBI:15377"/>
        <dbReference type="ChEBI" id="CHEBI:33384"/>
        <dbReference type="ChEBI" id="CHEBI:57912"/>
        <dbReference type="ChEBI" id="CHEBI:58866"/>
        <dbReference type="ChEBI" id="CHEBI:59776"/>
        <dbReference type="EC" id="4.2.1.20"/>
    </reaction>
</comment>
<dbReference type="HAMAP" id="MF_00131">
    <property type="entry name" value="Trp_synth_alpha"/>
    <property type="match status" value="1"/>
</dbReference>
<dbReference type="AlphaFoldDB" id="A0A9D1MQM9"/>
<dbReference type="PANTHER" id="PTHR43406">
    <property type="entry name" value="TRYPTOPHAN SYNTHASE, ALPHA CHAIN"/>
    <property type="match status" value="1"/>
</dbReference>
<reference evidence="11" key="2">
    <citation type="journal article" date="2021" name="PeerJ">
        <title>Extensive microbial diversity within the chicken gut microbiome revealed by metagenomics and culture.</title>
        <authorList>
            <person name="Gilroy R."/>
            <person name="Ravi A."/>
            <person name="Getino M."/>
            <person name="Pursley I."/>
            <person name="Horton D.L."/>
            <person name="Alikhan N.F."/>
            <person name="Baker D."/>
            <person name="Gharbi K."/>
            <person name="Hall N."/>
            <person name="Watson M."/>
            <person name="Adriaenssens E.M."/>
            <person name="Foster-Nyarko E."/>
            <person name="Jarju S."/>
            <person name="Secka A."/>
            <person name="Antonio M."/>
            <person name="Oren A."/>
            <person name="Chaudhuri R.R."/>
            <person name="La Ragione R."/>
            <person name="Hildebrand F."/>
            <person name="Pallen M.J."/>
        </authorList>
    </citation>
    <scope>NUCLEOTIDE SEQUENCE</scope>
    <source>
        <strain evidence="11">CHK160-1198</strain>
    </source>
</reference>
<dbReference type="Gene3D" id="3.20.20.70">
    <property type="entry name" value="Aldolase class I"/>
    <property type="match status" value="1"/>
</dbReference>
<dbReference type="FunFam" id="3.20.20.70:FF:000037">
    <property type="entry name" value="Tryptophan synthase alpha chain"/>
    <property type="match status" value="1"/>
</dbReference>
<keyword evidence="6 9" id="KW-0057">Aromatic amino acid biosynthesis</keyword>
<evidence type="ECO:0000256" key="4">
    <source>
        <dbReference type="ARBA" id="ARBA00022605"/>
    </source>
</evidence>
<keyword evidence="4 9" id="KW-0028">Amino-acid biosynthesis</keyword>
<dbReference type="EC" id="4.2.1.20" evidence="9"/>
<dbReference type="InterPro" id="IPR018204">
    <property type="entry name" value="Trp_synthase_alpha_AS"/>
</dbReference>
<proteinExistence type="inferred from homology"/>
<dbReference type="Proteomes" id="UP000824099">
    <property type="component" value="Unassembled WGS sequence"/>
</dbReference>
<reference evidence="11" key="1">
    <citation type="submission" date="2020-10" db="EMBL/GenBank/DDBJ databases">
        <authorList>
            <person name="Gilroy R."/>
        </authorList>
    </citation>
    <scope>NUCLEOTIDE SEQUENCE</scope>
    <source>
        <strain evidence="11">CHK160-1198</strain>
    </source>
</reference>
<evidence type="ECO:0000256" key="9">
    <source>
        <dbReference type="HAMAP-Rule" id="MF_00131"/>
    </source>
</evidence>
<keyword evidence="5 9" id="KW-0822">Tryptophan biosynthesis</keyword>
<feature type="active site" description="Proton acceptor" evidence="9">
    <location>
        <position position="45"/>
    </location>
</feature>
<dbReference type="SUPFAM" id="SSF51366">
    <property type="entry name" value="Ribulose-phoshate binding barrel"/>
    <property type="match status" value="1"/>
</dbReference>
<comment type="function">
    <text evidence="1 9">The alpha subunit is responsible for the aldol cleavage of indoleglycerol phosphate to indole and glyceraldehyde 3-phosphate.</text>
</comment>
<evidence type="ECO:0000256" key="3">
    <source>
        <dbReference type="ARBA" id="ARBA00011270"/>
    </source>
</evidence>
<comment type="caution">
    <text evidence="11">The sequence shown here is derived from an EMBL/GenBank/DDBJ whole genome shotgun (WGS) entry which is preliminary data.</text>
</comment>
<feature type="active site" description="Proton acceptor" evidence="9">
    <location>
        <position position="56"/>
    </location>
</feature>
<name>A0A9D1MQM9_9FIRM</name>
<evidence type="ECO:0000256" key="8">
    <source>
        <dbReference type="ARBA" id="ARBA00049047"/>
    </source>
</evidence>
<keyword evidence="7 9" id="KW-0456">Lyase</keyword>
<evidence type="ECO:0000256" key="7">
    <source>
        <dbReference type="ARBA" id="ARBA00023239"/>
    </source>
</evidence>
<evidence type="ECO:0000256" key="5">
    <source>
        <dbReference type="ARBA" id="ARBA00022822"/>
    </source>
</evidence>
<dbReference type="InterPro" id="IPR013785">
    <property type="entry name" value="Aldolase_TIM"/>
</dbReference>
<dbReference type="NCBIfam" id="TIGR00262">
    <property type="entry name" value="trpA"/>
    <property type="match status" value="1"/>
</dbReference>
<comment type="subunit">
    <text evidence="3 9">Tetramer of two alpha and two beta chains.</text>
</comment>
<organism evidence="11 12">
    <name type="scientific">Candidatus Avacidaminococcus intestinavium</name>
    <dbReference type="NCBI Taxonomy" id="2840684"/>
    <lineage>
        <taxon>Bacteria</taxon>
        <taxon>Bacillati</taxon>
        <taxon>Bacillota</taxon>
        <taxon>Negativicutes</taxon>
        <taxon>Acidaminococcales</taxon>
        <taxon>Acidaminococcaceae</taxon>
        <taxon>Acidaminococcaceae incertae sedis</taxon>
        <taxon>Candidatus Avacidaminococcus</taxon>
    </lineage>
</organism>
<evidence type="ECO:0000256" key="2">
    <source>
        <dbReference type="ARBA" id="ARBA00004733"/>
    </source>
</evidence>
<evidence type="ECO:0000256" key="1">
    <source>
        <dbReference type="ARBA" id="ARBA00003365"/>
    </source>
</evidence>
<dbReference type="EMBL" id="DVNI01000074">
    <property type="protein sequence ID" value="HIU64349.1"/>
    <property type="molecule type" value="Genomic_DNA"/>
</dbReference>
<comment type="similarity">
    <text evidence="9 10">Belongs to the TrpA family.</text>
</comment>
<evidence type="ECO:0000313" key="11">
    <source>
        <dbReference type="EMBL" id="HIU64349.1"/>
    </source>
</evidence>
<dbReference type="GO" id="GO:0005829">
    <property type="term" value="C:cytosol"/>
    <property type="evidence" value="ECO:0007669"/>
    <property type="project" value="TreeGrafter"/>
</dbReference>
<dbReference type="CDD" id="cd04724">
    <property type="entry name" value="Tryptophan_synthase_alpha"/>
    <property type="match status" value="1"/>
</dbReference>
<dbReference type="Pfam" id="PF00290">
    <property type="entry name" value="Trp_syntA"/>
    <property type="match status" value="1"/>
</dbReference>
<dbReference type="PROSITE" id="PS00167">
    <property type="entry name" value="TRP_SYNTHASE_ALPHA"/>
    <property type="match status" value="1"/>
</dbReference>
<dbReference type="GO" id="GO:0004834">
    <property type="term" value="F:tryptophan synthase activity"/>
    <property type="evidence" value="ECO:0007669"/>
    <property type="project" value="UniProtKB-UniRule"/>
</dbReference>
<dbReference type="InterPro" id="IPR002028">
    <property type="entry name" value="Trp_synthase_suA"/>
</dbReference>
<sequence length="258" mass="27828">MSKIEKAFKKNTKAFIPFITAGDPNLAITKDLILALAEAGSSIVEIGIPFSDPIAEGEVIQKANLRALASGTTTDKIFAMLGEVRKKTAIPIVFLTYVNPIFTYGTEKFFANCLYYGVDGVIVPDVPYEEKEELLSFADKYEVDLITLVAPTSAQRIQLLVKSATGYIYIVSSLGVTGVRKNITTDIDELVAKIKAVSDTPIAVGFGISTQEQAQQMAKASDGVIVGSALVKLMEVYGNECVPVIKKYAQSMVQAIQS</sequence>
<dbReference type="InterPro" id="IPR011060">
    <property type="entry name" value="RibuloseP-bd_barrel"/>
</dbReference>
<comment type="pathway">
    <text evidence="2 9">Amino-acid biosynthesis; L-tryptophan biosynthesis; L-tryptophan from chorismate: step 5/5.</text>
</comment>